<feature type="domain" description="MIF4G" evidence="2">
    <location>
        <begin position="42"/>
        <end position="225"/>
    </location>
</feature>
<dbReference type="OrthoDB" id="1924287at2759"/>
<comment type="caution">
    <text evidence="3">The sequence shown here is derived from an EMBL/GenBank/DDBJ whole genome shotgun (WGS) entry which is preliminary data.</text>
</comment>
<dbReference type="Pfam" id="PF02854">
    <property type="entry name" value="MIF4G"/>
    <property type="match status" value="1"/>
</dbReference>
<evidence type="ECO:0000313" key="5">
    <source>
        <dbReference type="EMBL" id="CAF3923374.1"/>
    </source>
</evidence>
<feature type="region of interest" description="Disordered" evidence="1">
    <location>
        <begin position="1"/>
        <end position="20"/>
    </location>
</feature>
<feature type="compositionally biased region" description="Low complexity" evidence="1">
    <location>
        <begin position="296"/>
        <end position="308"/>
    </location>
</feature>
<dbReference type="EMBL" id="CAJNOO010004850">
    <property type="protein sequence ID" value="CAF1395909.1"/>
    <property type="molecule type" value="Genomic_DNA"/>
</dbReference>
<dbReference type="Proteomes" id="UP000663882">
    <property type="component" value="Unassembled WGS sequence"/>
</dbReference>
<evidence type="ECO:0000313" key="3">
    <source>
        <dbReference type="EMBL" id="CAF1395909.1"/>
    </source>
</evidence>
<dbReference type="Proteomes" id="UP000663823">
    <property type="component" value="Unassembled WGS sequence"/>
</dbReference>
<evidence type="ECO:0000259" key="2">
    <source>
        <dbReference type="SMART" id="SM00543"/>
    </source>
</evidence>
<accession>A0A815KPI7</accession>
<sequence length="328" mass="37705">MSQFNKTTSDEVEPTAKRPRVEDSLTDKATIANQSLAWKNLETFICDQVKIVDQSNIRQIFRNLLQVNLIRGRGLLANAIIEAQKNSPKYTNVYAAFVYIINSKFPRIGKLICGRVISLYRESFVANERKNTFILIKFLAHLINQKVLHEKIAFEIVDVLLRNVSSDSVKLAVQFLTECGQKLLRENKKELDSRFSKLSDLLNGPLITQHTKNMIIVLLTERRNRFQVHSTSQSTLNLVNENDKNVHRLECLHLCDREIVLDTFQYDEEYEVNEYLYKEFLKTIVDENSDDKDETNLNSLQNNNDQSNIPAVDTDMASSGSTVADKEN</sequence>
<name>A0A815KPI7_9BILA</name>
<dbReference type="InterPro" id="IPR003890">
    <property type="entry name" value="MIF4G-like_typ-3"/>
</dbReference>
<dbReference type="EMBL" id="CAJOBE010008680">
    <property type="protein sequence ID" value="CAF4066921.1"/>
    <property type="molecule type" value="Genomic_DNA"/>
</dbReference>
<dbReference type="EMBL" id="CAJNOU010006006">
    <property type="protein sequence ID" value="CAF1494268.1"/>
    <property type="molecule type" value="Genomic_DNA"/>
</dbReference>
<dbReference type="Proteomes" id="UP000663889">
    <property type="component" value="Unassembled WGS sequence"/>
</dbReference>
<dbReference type="SMART" id="SM00543">
    <property type="entry name" value="MIF4G"/>
    <property type="match status" value="1"/>
</dbReference>
<dbReference type="GO" id="GO:0000398">
    <property type="term" value="P:mRNA splicing, via spliceosome"/>
    <property type="evidence" value="ECO:0007669"/>
    <property type="project" value="TreeGrafter"/>
</dbReference>
<dbReference type="GO" id="GO:0003723">
    <property type="term" value="F:RNA binding"/>
    <property type="evidence" value="ECO:0007669"/>
    <property type="project" value="InterPro"/>
</dbReference>
<organism evidence="3 7">
    <name type="scientific">Rotaria sordida</name>
    <dbReference type="NCBI Taxonomy" id="392033"/>
    <lineage>
        <taxon>Eukaryota</taxon>
        <taxon>Metazoa</taxon>
        <taxon>Spiralia</taxon>
        <taxon>Gnathifera</taxon>
        <taxon>Rotifera</taxon>
        <taxon>Eurotatoria</taxon>
        <taxon>Bdelloidea</taxon>
        <taxon>Philodinida</taxon>
        <taxon>Philodinidae</taxon>
        <taxon>Rotaria</taxon>
    </lineage>
</organism>
<evidence type="ECO:0000313" key="6">
    <source>
        <dbReference type="EMBL" id="CAF4066921.1"/>
    </source>
</evidence>
<gene>
    <name evidence="6" type="ORF">FNK824_LOCUS29585</name>
    <name evidence="5" type="ORF">OTI717_LOCUS24944</name>
    <name evidence="3" type="ORF">RFH988_LOCUS34581</name>
    <name evidence="4" type="ORF">SEV965_LOCUS35736</name>
</gene>
<evidence type="ECO:0000256" key="1">
    <source>
        <dbReference type="SAM" id="MobiDB-lite"/>
    </source>
</evidence>
<evidence type="ECO:0000313" key="4">
    <source>
        <dbReference type="EMBL" id="CAF1494268.1"/>
    </source>
</evidence>
<dbReference type="GO" id="GO:0071013">
    <property type="term" value="C:catalytic step 2 spliceosome"/>
    <property type="evidence" value="ECO:0007669"/>
    <property type="project" value="TreeGrafter"/>
</dbReference>
<evidence type="ECO:0000313" key="7">
    <source>
        <dbReference type="Proteomes" id="UP000663882"/>
    </source>
</evidence>
<dbReference type="SUPFAM" id="SSF48371">
    <property type="entry name" value="ARM repeat"/>
    <property type="match status" value="1"/>
</dbReference>
<feature type="region of interest" description="Disordered" evidence="1">
    <location>
        <begin position="292"/>
        <end position="328"/>
    </location>
</feature>
<dbReference type="PANTHER" id="PTHR18034">
    <property type="entry name" value="CELL CYCLE CONTROL PROTEIN CWF22-RELATED"/>
    <property type="match status" value="1"/>
</dbReference>
<reference evidence="3" key="1">
    <citation type="submission" date="2021-02" db="EMBL/GenBank/DDBJ databases">
        <authorList>
            <person name="Nowell W R."/>
        </authorList>
    </citation>
    <scope>NUCLEOTIDE SEQUENCE</scope>
</reference>
<dbReference type="InterPro" id="IPR050781">
    <property type="entry name" value="CWC22_splicing_factor"/>
</dbReference>
<protein>
    <recommendedName>
        <fullName evidence="2">MIF4G domain-containing protein</fullName>
    </recommendedName>
</protein>
<proteinExistence type="predicted"/>
<dbReference type="EMBL" id="CAJOAX010004835">
    <property type="protein sequence ID" value="CAF3923374.1"/>
    <property type="molecule type" value="Genomic_DNA"/>
</dbReference>
<dbReference type="Gene3D" id="1.25.40.180">
    <property type="match status" value="1"/>
</dbReference>
<dbReference type="Proteomes" id="UP000663874">
    <property type="component" value="Unassembled WGS sequence"/>
</dbReference>
<dbReference type="PANTHER" id="PTHR18034:SF3">
    <property type="entry name" value="PRE-MRNA-SPLICING FACTOR CWC22 HOMOLOG"/>
    <property type="match status" value="1"/>
</dbReference>
<dbReference type="InterPro" id="IPR016024">
    <property type="entry name" value="ARM-type_fold"/>
</dbReference>
<dbReference type="AlphaFoldDB" id="A0A815KPI7"/>